<dbReference type="PROSITE" id="PS51257">
    <property type="entry name" value="PROKAR_LIPOPROTEIN"/>
    <property type="match status" value="1"/>
</dbReference>
<evidence type="ECO:0000313" key="8">
    <source>
        <dbReference type="EMBL" id="KAF6040783.1"/>
    </source>
</evidence>
<dbReference type="PANTHER" id="PTHR10231">
    <property type="entry name" value="NUCLEOTIDE-SUGAR TRANSMEMBRANE TRANSPORTER"/>
    <property type="match status" value="1"/>
</dbReference>
<comment type="caution">
    <text evidence="8">The sequence shown here is derived from an EMBL/GenBank/DDBJ whole genome shotgun (WGS) entry which is preliminary data.</text>
</comment>
<feature type="transmembrane region" description="Helical" evidence="7">
    <location>
        <begin position="9"/>
        <end position="29"/>
    </location>
</feature>
<keyword evidence="4 7" id="KW-0812">Transmembrane</keyword>
<evidence type="ECO:0000256" key="3">
    <source>
        <dbReference type="ARBA" id="ARBA00022597"/>
    </source>
</evidence>
<dbReference type="OrthoDB" id="419167at2759"/>
<reference evidence="8" key="1">
    <citation type="submission" date="2020-06" db="EMBL/GenBank/DDBJ databases">
        <title>Draft genome of Bugula neritina, a colonial animal packing powerful symbionts and potential medicines.</title>
        <authorList>
            <person name="Rayko M."/>
        </authorList>
    </citation>
    <scope>NUCLEOTIDE SEQUENCE [LARGE SCALE GENOMIC DNA]</scope>
    <source>
        <strain evidence="8">Kwan_BN1</strain>
    </source>
</reference>
<evidence type="ECO:0000256" key="6">
    <source>
        <dbReference type="ARBA" id="ARBA00023136"/>
    </source>
</evidence>
<proteinExistence type="inferred from homology"/>
<evidence type="ECO:0000256" key="7">
    <source>
        <dbReference type="SAM" id="Phobius"/>
    </source>
</evidence>
<keyword evidence="5 7" id="KW-1133">Transmembrane helix</keyword>
<comment type="similarity">
    <text evidence="2">Belongs to the nucleotide-sugar transporter family. SLC35A subfamily.</text>
</comment>
<comment type="subcellular location">
    <subcellularLocation>
        <location evidence="1">Membrane</location>
        <topology evidence="1">Multi-pass membrane protein</topology>
    </subcellularLocation>
</comment>
<dbReference type="InterPro" id="IPR037185">
    <property type="entry name" value="EmrE-like"/>
</dbReference>
<accession>A0A7J7KRR9</accession>
<keyword evidence="3" id="KW-0762">Sugar transport</keyword>
<evidence type="ECO:0000256" key="2">
    <source>
        <dbReference type="ARBA" id="ARBA00009976"/>
    </source>
</evidence>
<organism evidence="8 9">
    <name type="scientific">Bugula neritina</name>
    <name type="common">Brown bryozoan</name>
    <name type="synonym">Sertularia neritina</name>
    <dbReference type="NCBI Taxonomy" id="10212"/>
    <lineage>
        <taxon>Eukaryota</taxon>
        <taxon>Metazoa</taxon>
        <taxon>Spiralia</taxon>
        <taxon>Lophotrochozoa</taxon>
        <taxon>Bryozoa</taxon>
        <taxon>Gymnolaemata</taxon>
        <taxon>Cheilostomatida</taxon>
        <taxon>Flustrina</taxon>
        <taxon>Buguloidea</taxon>
        <taxon>Bugulidae</taxon>
        <taxon>Bugula</taxon>
    </lineage>
</organism>
<feature type="transmembrane region" description="Helical" evidence="7">
    <location>
        <begin position="126"/>
        <end position="147"/>
    </location>
</feature>
<evidence type="ECO:0000256" key="5">
    <source>
        <dbReference type="ARBA" id="ARBA00022989"/>
    </source>
</evidence>
<feature type="transmembrane region" description="Helical" evidence="7">
    <location>
        <begin position="99"/>
        <end position="119"/>
    </location>
</feature>
<dbReference type="InterPro" id="IPR007271">
    <property type="entry name" value="Nuc_sug_transpt"/>
</dbReference>
<dbReference type="GO" id="GO:0000139">
    <property type="term" value="C:Golgi membrane"/>
    <property type="evidence" value="ECO:0007669"/>
    <property type="project" value="InterPro"/>
</dbReference>
<dbReference type="Proteomes" id="UP000593567">
    <property type="component" value="Unassembled WGS sequence"/>
</dbReference>
<evidence type="ECO:0000256" key="4">
    <source>
        <dbReference type="ARBA" id="ARBA00022692"/>
    </source>
</evidence>
<keyword evidence="3" id="KW-0813">Transport</keyword>
<dbReference type="GO" id="GO:0015165">
    <property type="term" value="F:pyrimidine nucleotide-sugar transmembrane transporter activity"/>
    <property type="evidence" value="ECO:0007669"/>
    <property type="project" value="InterPro"/>
</dbReference>
<name>A0A7J7KRR9_BUGNE</name>
<dbReference type="SUPFAM" id="SSF103481">
    <property type="entry name" value="Multidrug resistance efflux transporter EmrE"/>
    <property type="match status" value="1"/>
</dbReference>
<dbReference type="Pfam" id="PF04142">
    <property type="entry name" value="Nuc_sug_transp"/>
    <property type="match status" value="1"/>
</dbReference>
<dbReference type="EMBL" id="VXIV02000103">
    <property type="protein sequence ID" value="KAF6040783.1"/>
    <property type="molecule type" value="Genomic_DNA"/>
</dbReference>
<evidence type="ECO:0000256" key="1">
    <source>
        <dbReference type="ARBA" id="ARBA00004141"/>
    </source>
</evidence>
<evidence type="ECO:0000313" key="9">
    <source>
        <dbReference type="Proteomes" id="UP000593567"/>
    </source>
</evidence>
<dbReference type="AlphaFoldDB" id="A0A7J7KRR9"/>
<keyword evidence="9" id="KW-1185">Reference proteome</keyword>
<gene>
    <name evidence="8" type="ORF">EB796_000912</name>
</gene>
<sequence length="179" mass="19891">MTFVAKAKWGFLFVVCMMYGCYGPLLLLSQVDGKLQYDPSQVAWLTELVKLIVSITLLSNQSILKRFSFREALPYFIPALCYFVNANICPRLMDHLDPATFSALSNIKVVITTLLYVIIMKRYPSSLQILALAILTAASAIHSYGLAVTGGKSDVSYHKGEPMEMRASVRVLLLFVACP</sequence>
<keyword evidence="6 7" id="KW-0472">Membrane</keyword>
<protein>
    <submittedName>
        <fullName evidence="8">SLC35A4</fullName>
    </submittedName>
</protein>